<protein>
    <recommendedName>
        <fullName evidence="3">Enamine deaminase RidA</fullName>
    </recommendedName>
</protein>
<dbReference type="InterPro" id="IPR035959">
    <property type="entry name" value="RutC-like_sf"/>
</dbReference>
<dbReference type="CDD" id="cd00448">
    <property type="entry name" value="YjgF_YER057c_UK114_family"/>
    <property type="match status" value="1"/>
</dbReference>
<dbReference type="SUPFAM" id="SSF55298">
    <property type="entry name" value="YjgF-like"/>
    <property type="match status" value="1"/>
</dbReference>
<dbReference type="EMBL" id="AP022620">
    <property type="protein sequence ID" value="BBZ78157.1"/>
    <property type="molecule type" value="Genomic_DNA"/>
</dbReference>
<name>A0A6N4WD61_9MYCO</name>
<evidence type="ECO:0000313" key="2">
    <source>
        <dbReference type="Proteomes" id="UP000467249"/>
    </source>
</evidence>
<proteinExistence type="predicted"/>
<accession>A0A6N4WD61</accession>
<dbReference type="AlphaFoldDB" id="A0A6N4WD61"/>
<evidence type="ECO:0008006" key="3">
    <source>
        <dbReference type="Google" id="ProtNLM"/>
    </source>
</evidence>
<sequence>MTTTDAADIRRSVPADIGYFDPQVFEDLGIVQTVVARGTIYVSGIAPLTVGESGLEPVASSFDEQLDFTLEVLDRSLQAVGGQRSGLVAWTIYTTDMAGLAAAAPILKAWVGAHRPTSTWVTVAGLIHPQQKLELTATAVC</sequence>
<reference evidence="1 2" key="1">
    <citation type="journal article" date="2019" name="Emerg. Microbes Infect.">
        <title>Comprehensive subspecies identification of 175 nontuberculous mycobacteria species based on 7547 genomic profiles.</title>
        <authorList>
            <person name="Matsumoto Y."/>
            <person name="Kinjo T."/>
            <person name="Motooka D."/>
            <person name="Nabeya D."/>
            <person name="Jung N."/>
            <person name="Uechi K."/>
            <person name="Horii T."/>
            <person name="Iida T."/>
            <person name="Fujita J."/>
            <person name="Nakamura S."/>
        </authorList>
    </citation>
    <scope>NUCLEOTIDE SEQUENCE [LARGE SCALE GENOMIC DNA]</scope>
    <source>
        <strain evidence="1 2">JCM 30275</strain>
    </source>
</reference>
<dbReference type="RefSeq" id="WP_163805363.1">
    <property type="nucleotide sequence ID" value="NZ_AP022620.1"/>
</dbReference>
<dbReference type="InterPro" id="IPR006175">
    <property type="entry name" value="YjgF/YER057c/UK114"/>
</dbReference>
<dbReference type="KEGG" id="many:MANY_34940"/>
<organism evidence="1 2">
    <name type="scientific">Mycolicibacterium anyangense</name>
    <dbReference type="NCBI Taxonomy" id="1431246"/>
    <lineage>
        <taxon>Bacteria</taxon>
        <taxon>Bacillati</taxon>
        <taxon>Actinomycetota</taxon>
        <taxon>Actinomycetes</taxon>
        <taxon>Mycobacteriales</taxon>
        <taxon>Mycobacteriaceae</taxon>
        <taxon>Mycolicibacterium</taxon>
    </lineage>
</organism>
<dbReference type="Proteomes" id="UP000467249">
    <property type="component" value="Chromosome"/>
</dbReference>
<dbReference type="Gene3D" id="3.30.1330.40">
    <property type="entry name" value="RutC-like"/>
    <property type="match status" value="1"/>
</dbReference>
<gene>
    <name evidence="1" type="ORF">MANY_34940</name>
</gene>
<keyword evidence="2" id="KW-1185">Reference proteome</keyword>
<evidence type="ECO:0000313" key="1">
    <source>
        <dbReference type="EMBL" id="BBZ78157.1"/>
    </source>
</evidence>
<dbReference type="Pfam" id="PF01042">
    <property type="entry name" value="Ribonuc_L-PSP"/>
    <property type="match status" value="1"/>
</dbReference>